<protein>
    <submittedName>
        <fullName evidence="2">Uncharacterized protein</fullName>
    </submittedName>
</protein>
<evidence type="ECO:0000313" key="3">
    <source>
        <dbReference type="Proteomes" id="UP001597374"/>
    </source>
</evidence>
<feature type="transmembrane region" description="Helical" evidence="1">
    <location>
        <begin position="61"/>
        <end position="80"/>
    </location>
</feature>
<evidence type="ECO:0000256" key="1">
    <source>
        <dbReference type="SAM" id="Phobius"/>
    </source>
</evidence>
<keyword evidence="3" id="KW-1185">Reference proteome</keyword>
<sequence length="114" mass="12113">MATLFIAIEFFALAALLGMYLLTFVLRGKETPKAIVFTHGPLAAVGIILLIVYILKGGPNPWDSLILFVLAALGGAYMLFRDLTGRPIPPLLAVGHGLLAVTGFVLLLVFAFGS</sequence>
<keyword evidence="1" id="KW-1133">Transmembrane helix</keyword>
<keyword evidence="1" id="KW-0472">Membrane</keyword>
<feature type="transmembrane region" description="Helical" evidence="1">
    <location>
        <begin position="34"/>
        <end position="55"/>
    </location>
</feature>
<feature type="transmembrane region" description="Helical" evidence="1">
    <location>
        <begin position="92"/>
        <end position="112"/>
    </location>
</feature>
<accession>A0ABW5CTQ3</accession>
<dbReference type="RefSeq" id="WP_250429150.1">
    <property type="nucleotide sequence ID" value="NZ_JALPRR010000002.1"/>
</dbReference>
<evidence type="ECO:0000313" key="2">
    <source>
        <dbReference type="EMBL" id="MFD2245394.1"/>
    </source>
</evidence>
<gene>
    <name evidence="2" type="ORF">ACFSKP_03955</name>
</gene>
<organism evidence="2 3">
    <name type="scientific">Pontibacter ruber</name>
    <dbReference type="NCBI Taxonomy" id="1343895"/>
    <lineage>
        <taxon>Bacteria</taxon>
        <taxon>Pseudomonadati</taxon>
        <taxon>Bacteroidota</taxon>
        <taxon>Cytophagia</taxon>
        <taxon>Cytophagales</taxon>
        <taxon>Hymenobacteraceae</taxon>
        <taxon>Pontibacter</taxon>
    </lineage>
</organism>
<feature type="transmembrane region" description="Helical" evidence="1">
    <location>
        <begin position="6"/>
        <end position="27"/>
    </location>
</feature>
<name>A0ABW5CTQ3_9BACT</name>
<dbReference type="Proteomes" id="UP001597374">
    <property type="component" value="Unassembled WGS sequence"/>
</dbReference>
<keyword evidence="1" id="KW-0812">Transmembrane</keyword>
<comment type="caution">
    <text evidence="2">The sequence shown here is derived from an EMBL/GenBank/DDBJ whole genome shotgun (WGS) entry which is preliminary data.</text>
</comment>
<dbReference type="EMBL" id="JBHUIM010000001">
    <property type="protein sequence ID" value="MFD2245394.1"/>
    <property type="molecule type" value="Genomic_DNA"/>
</dbReference>
<reference evidence="3" key="1">
    <citation type="journal article" date="2019" name="Int. J. Syst. Evol. Microbiol.">
        <title>The Global Catalogue of Microorganisms (GCM) 10K type strain sequencing project: providing services to taxonomists for standard genome sequencing and annotation.</title>
        <authorList>
            <consortium name="The Broad Institute Genomics Platform"/>
            <consortium name="The Broad Institute Genome Sequencing Center for Infectious Disease"/>
            <person name="Wu L."/>
            <person name="Ma J."/>
        </authorList>
    </citation>
    <scope>NUCLEOTIDE SEQUENCE [LARGE SCALE GENOMIC DNA]</scope>
    <source>
        <strain evidence="3">CGMCC 4.1782</strain>
    </source>
</reference>
<proteinExistence type="predicted"/>